<dbReference type="InterPro" id="IPR036526">
    <property type="entry name" value="C-N_Hydrolase_sf"/>
</dbReference>
<dbReference type="PIRSF" id="PIRSF017932">
    <property type="entry name" value="Conjugal_transfer_TraB_rhizob"/>
    <property type="match status" value="1"/>
</dbReference>
<dbReference type="InterPro" id="IPR003010">
    <property type="entry name" value="C-N_Hydrolase"/>
</dbReference>
<keyword evidence="1" id="KW-1133">Transmembrane helix</keyword>
<sequence>MTPDILDRSRSLGSSALPRRSSPLIPDRFQGLIFIGLSLVVGTVAWSGNMMTIPVALLFPLLWAKSPSRVVAVAVSAGYFLAASRGLPQGVANFYAADLWPGLLLWVMASTSFSVVHAVLWTRQSGGVRAVRYVVAMVLMVLPPFGVVGWAHPLTAAGILFPGWGWLGIGATAILLVVMTDRRWQIAVAVLLGLYAWSATDWTQPELPDRWKGADLALGQNLGRDGSIGYHRDLIAAVRAKAGMARFVALPESALGFWTPTMARLWQEGLLGSGITVIAGAAVIDAAGYDNVMVAISATEARILYRQRMPVPVAMWQPWRAWLGGGGSARAHFLANPVVEVLGTRIAPLICYEQLILWPILQSMLQSPDIIVATGNSWWTSGTSIIAIQQASAVAWSRLFGVPIVMAFNQNSSNSDIRGMTK</sequence>
<reference evidence="3 4" key="1">
    <citation type="journal article" date="2020" name="Science">
        <title>Unexpected conservation and global transmission of agrobacterial virulence plasmids.</title>
        <authorList>
            <person name="Weisberg A.J."/>
            <person name="Davis E.W. 2nd"/>
            <person name="Tabima J."/>
            <person name="Belcher M.S."/>
            <person name="Miller M."/>
            <person name="Kuo C.H."/>
            <person name="Loper J.E."/>
            <person name="Grunwald N.J."/>
            <person name="Putnam M.L."/>
            <person name="Chang J.H."/>
        </authorList>
    </citation>
    <scope>NUCLEOTIDE SEQUENCE [LARGE SCALE GENOMIC DNA]</scope>
    <source>
        <strain evidence="3 4">A19/93</strain>
    </source>
</reference>
<organism evidence="3 4">
    <name type="scientific">Agrobacterium rubi</name>
    <dbReference type="NCBI Taxonomy" id="28099"/>
    <lineage>
        <taxon>Bacteria</taxon>
        <taxon>Pseudomonadati</taxon>
        <taxon>Pseudomonadota</taxon>
        <taxon>Alphaproteobacteria</taxon>
        <taxon>Hyphomicrobiales</taxon>
        <taxon>Rhizobiaceae</taxon>
        <taxon>Rhizobium/Agrobacterium group</taxon>
        <taxon>Agrobacterium</taxon>
    </lineage>
</organism>
<name>A0ABX2JBF7_9HYPH</name>
<protein>
    <submittedName>
        <fullName evidence="3">Conjugal transfer protein TraB</fullName>
    </submittedName>
</protein>
<dbReference type="Proteomes" id="UP000822331">
    <property type="component" value="Unassembled WGS sequence"/>
</dbReference>
<dbReference type="PROSITE" id="PS50263">
    <property type="entry name" value="CN_HYDROLASE"/>
    <property type="match status" value="1"/>
</dbReference>
<dbReference type="NCBIfam" id="NF010398">
    <property type="entry name" value="PRK13825.1-2"/>
    <property type="match status" value="1"/>
</dbReference>
<dbReference type="SUPFAM" id="SSF56317">
    <property type="entry name" value="Carbon-nitrogen hydrolase"/>
    <property type="match status" value="1"/>
</dbReference>
<feature type="transmembrane region" description="Helical" evidence="1">
    <location>
        <begin position="157"/>
        <end position="178"/>
    </location>
</feature>
<dbReference type="InterPro" id="IPR016707">
    <property type="entry name" value="Conjugal_tfr_TraB_rhizob"/>
</dbReference>
<feature type="transmembrane region" description="Helical" evidence="1">
    <location>
        <begin position="32"/>
        <end position="63"/>
    </location>
</feature>
<dbReference type="EMBL" id="JAAMCP010000015">
    <property type="protein sequence ID" value="NTF39494.1"/>
    <property type="molecule type" value="Genomic_DNA"/>
</dbReference>
<evidence type="ECO:0000256" key="1">
    <source>
        <dbReference type="SAM" id="Phobius"/>
    </source>
</evidence>
<keyword evidence="1" id="KW-0812">Transmembrane</keyword>
<keyword evidence="1" id="KW-0472">Membrane</keyword>
<evidence type="ECO:0000313" key="4">
    <source>
        <dbReference type="Proteomes" id="UP000822331"/>
    </source>
</evidence>
<dbReference type="Pfam" id="PF00795">
    <property type="entry name" value="CN_hydrolase"/>
    <property type="match status" value="1"/>
</dbReference>
<dbReference type="Gene3D" id="3.60.110.10">
    <property type="entry name" value="Carbon-nitrogen hydrolase"/>
    <property type="match status" value="1"/>
</dbReference>
<gene>
    <name evidence="3" type="ORF">G6L72_22585</name>
</gene>
<keyword evidence="4" id="KW-1185">Reference proteome</keyword>
<comment type="caution">
    <text evidence="3">The sequence shown here is derived from an EMBL/GenBank/DDBJ whole genome shotgun (WGS) entry which is preliminary data.</text>
</comment>
<evidence type="ECO:0000313" key="3">
    <source>
        <dbReference type="EMBL" id="NTF39494.1"/>
    </source>
</evidence>
<accession>A0ABX2JBF7</accession>
<proteinExistence type="predicted"/>
<feature type="domain" description="CN hydrolase" evidence="2">
    <location>
        <begin position="211"/>
        <end position="422"/>
    </location>
</feature>
<feature type="transmembrane region" description="Helical" evidence="1">
    <location>
        <begin position="99"/>
        <end position="121"/>
    </location>
</feature>
<feature type="transmembrane region" description="Helical" evidence="1">
    <location>
        <begin position="133"/>
        <end position="151"/>
    </location>
</feature>
<evidence type="ECO:0000259" key="2">
    <source>
        <dbReference type="PROSITE" id="PS50263"/>
    </source>
</evidence>